<feature type="signal peptide" evidence="2">
    <location>
        <begin position="1"/>
        <end position="18"/>
    </location>
</feature>
<accession>K2JAV2</accession>
<name>K2JAV2_9GAMM</name>
<dbReference type="Proteomes" id="UP000006755">
    <property type="component" value="Unassembled WGS sequence"/>
</dbReference>
<dbReference type="RefSeq" id="WP_008485029.1">
    <property type="nucleotide sequence ID" value="NZ_AMRI01000015.1"/>
</dbReference>
<evidence type="ECO:0000256" key="1">
    <source>
        <dbReference type="ARBA" id="ARBA00022729"/>
    </source>
</evidence>
<protein>
    <submittedName>
        <fullName evidence="3">Lipoprotein</fullName>
    </submittedName>
</protein>
<dbReference type="Gene3D" id="3.30.1450.10">
    <property type="match status" value="1"/>
</dbReference>
<dbReference type="PROSITE" id="PS51257">
    <property type="entry name" value="PROKAR_LIPOPROTEIN"/>
    <property type="match status" value="1"/>
</dbReference>
<reference evidence="3 4" key="1">
    <citation type="journal article" date="2012" name="J. Bacteriol.">
        <title>Genome Sequence of Gallaecimonas xiamenensis Type Strain 3-C-1.</title>
        <authorList>
            <person name="Lai Q."/>
            <person name="Wang L."/>
            <person name="Wang W."/>
            <person name="Shao Z."/>
        </authorList>
    </citation>
    <scope>NUCLEOTIDE SEQUENCE [LARGE SCALE GENOMIC DNA]</scope>
    <source>
        <strain evidence="3 4">3-C-1</strain>
    </source>
</reference>
<keyword evidence="4" id="KW-1185">Reference proteome</keyword>
<evidence type="ECO:0000313" key="4">
    <source>
        <dbReference type="Proteomes" id="UP000006755"/>
    </source>
</evidence>
<dbReference type="eggNOG" id="ENOG5032Y5Q">
    <property type="taxonomic scope" value="Bacteria"/>
</dbReference>
<keyword evidence="1 2" id="KW-0732">Signal</keyword>
<proteinExistence type="predicted"/>
<dbReference type="EMBL" id="AMRI01000015">
    <property type="protein sequence ID" value="EKE72238.1"/>
    <property type="molecule type" value="Genomic_DNA"/>
</dbReference>
<dbReference type="STRING" id="745411.B3C1_11719"/>
<keyword evidence="3" id="KW-0449">Lipoprotein</keyword>
<dbReference type="AlphaFoldDB" id="K2JAV2"/>
<dbReference type="InterPro" id="IPR037873">
    <property type="entry name" value="BamE-like"/>
</dbReference>
<dbReference type="OrthoDB" id="5422169at2"/>
<sequence length="83" mass="9028">MTRWLLPLALVMSLSACSKVTVENYDKLSVGMKKADVEAVLGKPDNCGDAVLKAQSCQWQSGDKVITVQYLGDTVAVYSREGF</sequence>
<gene>
    <name evidence="3" type="ORF">B3C1_11719</name>
</gene>
<evidence type="ECO:0000313" key="3">
    <source>
        <dbReference type="EMBL" id="EKE72238.1"/>
    </source>
</evidence>
<comment type="caution">
    <text evidence="3">The sequence shown here is derived from an EMBL/GenBank/DDBJ whole genome shotgun (WGS) entry which is preliminary data.</text>
</comment>
<evidence type="ECO:0000256" key="2">
    <source>
        <dbReference type="SAM" id="SignalP"/>
    </source>
</evidence>
<feature type="chain" id="PRO_5003861822" evidence="2">
    <location>
        <begin position="19"/>
        <end position="83"/>
    </location>
</feature>
<organism evidence="3 4">
    <name type="scientific">Gallaecimonas xiamenensis 3-C-1</name>
    <dbReference type="NCBI Taxonomy" id="745411"/>
    <lineage>
        <taxon>Bacteria</taxon>
        <taxon>Pseudomonadati</taxon>
        <taxon>Pseudomonadota</taxon>
        <taxon>Gammaproteobacteria</taxon>
        <taxon>Enterobacterales</taxon>
        <taxon>Gallaecimonadaceae</taxon>
        <taxon>Gallaecimonas</taxon>
    </lineage>
</organism>